<dbReference type="KEGG" id="kla:KLLA0_D11308g"/>
<organism evidence="7 8">
    <name type="scientific">Kluyveromyces lactis (strain ATCC 8585 / CBS 2359 / DSM 70799 / NBRC 1267 / NRRL Y-1140 / WM37)</name>
    <name type="common">Yeast</name>
    <name type="synonym">Candida sphaerica</name>
    <dbReference type="NCBI Taxonomy" id="284590"/>
    <lineage>
        <taxon>Eukaryota</taxon>
        <taxon>Fungi</taxon>
        <taxon>Dikarya</taxon>
        <taxon>Ascomycota</taxon>
        <taxon>Saccharomycotina</taxon>
        <taxon>Saccharomycetes</taxon>
        <taxon>Saccharomycetales</taxon>
        <taxon>Saccharomycetaceae</taxon>
        <taxon>Kluyveromyces</taxon>
    </lineage>
</organism>
<dbReference type="STRING" id="284590.Q6CR74"/>
<comment type="similarity">
    <text evidence="2 5">Belongs to the type-B carboxylesterase/lipase family.</text>
</comment>
<dbReference type="AlphaFoldDB" id="Q6CR74"/>
<evidence type="ECO:0000256" key="2">
    <source>
        <dbReference type="ARBA" id="ARBA00005964"/>
    </source>
</evidence>
<dbReference type="eggNOG" id="KOG1516">
    <property type="taxonomic scope" value="Eukaryota"/>
</dbReference>
<dbReference type="PROSITE" id="PS00122">
    <property type="entry name" value="CARBOXYLESTERASE_B_1"/>
    <property type="match status" value="1"/>
</dbReference>
<dbReference type="EMBL" id="CR382124">
    <property type="protein sequence ID" value="CAH00661.1"/>
    <property type="molecule type" value="Genomic_DNA"/>
</dbReference>
<dbReference type="OMA" id="QVGDACH"/>
<reference evidence="7 8" key="1">
    <citation type="journal article" date="2004" name="Nature">
        <title>Genome evolution in yeasts.</title>
        <authorList>
            <consortium name="Genolevures"/>
            <person name="Dujon B."/>
            <person name="Sherman D."/>
            <person name="Fischer G."/>
            <person name="Durrens P."/>
            <person name="Casaregola S."/>
            <person name="Lafontaine I."/>
            <person name="de Montigny J."/>
            <person name="Marck C."/>
            <person name="Neuveglise C."/>
            <person name="Talla E."/>
            <person name="Goffard N."/>
            <person name="Frangeul L."/>
            <person name="Aigle M."/>
            <person name="Anthouard V."/>
            <person name="Babour A."/>
            <person name="Barbe V."/>
            <person name="Barnay S."/>
            <person name="Blanchin S."/>
            <person name="Beckerich J.M."/>
            <person name="Beyne E."/>
            <person name="Bleykasten C."/>
            <person name="Boisrame A."/>
            <person name="Boyer J."/>
            <person name="Cattolico L."/>
            <person name="Confanioleri F."/>
            <person name="de Daruvar A."/>
            <person name="Despons L."/>
            <person name="Fabre E."/>
            <person name="Fairhead C."/>
            <person name="Ferry-Dumazet H."/>
            <person name="Groppi A."/>
            <person name="Hantraye F."/>
            <person name="Hennequin C."/>
            <person name="Jauniaux N."/>
            <person name="Joyet P."/>
            <person name="Kachouri R."/>
            <person name="Kerrest A."/>
            <person name="Koszul R."/>
            <person name="Lemaire M."/>
            <person name="Lesur I."/>
            <person name="Ma L."/>
            <person name="Muller H."/>
            <person name="Nicaud J.M."/>
            <person name="Nikolski M."/>
            <person name="Oztas S."/>
            <person name="Ozier-Kalogeropoulos O."/>
            <person name="Pellenz S."/>
            <person name="Potier S."/>
            <person name="Richard G.F."/>
            <person name="Straub M.L."/>
            <person name="Suleau A."/>
            <person name="Swennene D."/>
            <person name="Tekaia F."/>
            <person name="Wesolowski-Louvel M."/>
            <person name="Westhof E."/>
            <person name="Wirth B."/>
            <person name="Zeniou-Meyer M."/>
            <person name="Zivanovic I."/>
            <person name="Bolotin-Fukuhara M."/>
            <person name="Thierry A."/>
            <person name="Bouchier C."/>
            <person name="Caudron B."/>
            <person name="Scarpelli C."/>
            <person name="Gaillardin C."/>
            <person name="Weissenbach J."/>
            <person name="Wincker P."/>
            <person name="Souciet J.L."/>
        </authorList>
    </citation>
    <scope>NUCLEOTIDE SEQUENCE [LARGE SCALE GENOMIC DNA]</scope>
    <source>
        <strain evidence="8">ATCC 8585 / CBS 2359 / DSM 70799 / NBRC 1267 / NRRL Y-1140 / WM37</strain>
    </source>
</reference>
<protein>
    <recommendedName>
        <fullName evidence="5">Carboxylic ester hydrolase</fullName>
        <ecNumber evidence="5">3.1.1.-</ecNumber>
    </recommendedName>
</protein>
<sequence>MGQVVSTEGTTPFPISIPGQGTLTGYTFKSPRTNNVTTHRFAQIPYAEPFTKENRFKRPVPLADDFDYTGDYKEFGLKCPQPSVPNPAFRYTKSPSDENINKLNIWVPSSDKYKESDGWPVLVYIHGGWLQYSSPYSEFFNTNEMFDDEEFTQKYILVTPGYRLNMFGFLSGKELLEEDEASSNFGFWDQRLAIEWTYKYIKYFGGNPDKISVGGISAGAYSTFFQLAYELYHPEDNQIIKQALFFSNLVYVQPKTIEECQEQFDEIVEKLDIDPKASGQEKLAVLRELDAPFIEDFIPTLTHHTFRAVTDDKFISSTLIKDLDSGEYARRLLSIKGDKFRILCGEVDNEPLKYSLLNTPQTLGELPVQVGNYYPKNIVDSLLDLYKVDKLNPASPTLKEDLRVAYGDIIGDGQVYASGRGYLHKLVEHGFPSKNIFRYRVSYRAKWLDNHIEPDDRVPHAGDFSLWFYCLREGYTDEERIHINEWLQPYLQFLNFKSLDSWDSDDVKKYRIFKEDGSFDYVDDIHWDWGVKVATTAYKAQLTGQ</sequence>
<dbReference type="Proteomes" id="UP000000598">
    <property type="component" value="Chromosome D"/>
</dbReference>
<dbReference type="InterPro" id="IPR002018">
    <property type="entry name" value="CarbesteraseB"/>
</dbReference>
<dbReference type="MEROPS" id="S09.A99"/>
<dbReference type="InterPro" id="IPR019826">
    <property type="entry name" value="Carboxylesterase_B_AS"/>
</dbReference>
<evidence type="ECO:0000256" key="1">
    <source>
        <dbReference type="ARBA" id="ARBA00001024"/>
    </source>
</evidence>
<dbReference type="SUPFAM" id="SSF53474">
    <property type="entry name" value="alpha/beta-Hydrolases"/>
    <property type="match status" value="1"/>
</dbReference>
<evidence type="ECO:0000313" key="8">
    <source>
        <dbReference type="Proteomes" id="UP000000598"/>
    </source>
</evidence>
<dbReference type="GO" id="GO:0016042">
    <property type="term" value="P:lipid catabolic process"/>
    <property type="evidence" value="ECO:0007669"/>
    <property type="project" value="UniProtKB-KW"/>
</dbReference>
<accession>Q6CR74</accession>
<comment type="catalytic activity">
    <reaction evidence="1">
        <text>a triacylglycerol + H2O = a diacylglycerol + a fatty acid + H(+)</text>
        <dbReference type="Rhea" id="RHEA:12044"/>
        <dbReference type="ChEBI" id="CHEBI:15377"/>
        <dbReference type="ChEBI" id="CHEBI:15378"/>
        <dbReference type="ChEBI" id="CHEBI:17855"/>
        <dbReference type="ChEBI" id="CHEBI:18035"/>
        <dbReference type="ChEBI" id="CHEBI:28868"/>
        <dbReference type="EC" id="3.1.1.3"/>
    </reaction>
</comment>
<dbReference type="RefSeq" id="XP_453565.1">
    <property type="nucleotide sequence ID" value="XM_453565.1"/>
</dbReference>
<keyword evidence="4" id="KW-0442">Lipid degradation</keyword>
<proteinExistence type="inferred from homology"/>
<feature type="domain" description="Carboxylesterase type B" evidence="6">
    <location>
        <begin position="20"/>
        <end position="473"/>
    </location>
</feature>
<dbReference type="GO" id="GO:0004806">
    <property type="term" value="F:triacylglycerol lipase activity"/>
    <property type="evidence" value="ECO:0007669"/>
    <property type="project" value="UniProtKB-EC"/>
</dbReference>
<dbReference type="PANTHER" id="PTHR43142">
    <property type="entry name" value="CARBOXYLIC ESTER HYDROLASE"/>
    <property type="match status" value="1"/>
</dbReference>
<evidence type="ECO:0000256" key="3">
    <source>
        <dbReference type="ARBA" id="ARBA00022801"/>
    </source>
</evidence>
<evidence type="ECO:0000256" key="5">
    <source>
        <dbReference type="RuleBase" id="RU361235"/>
    </source>
</evidence>
<keyword evidence="4" id="KW-0443">Lipid metabolism</keyword>
<evidence type="ECO:0000256" key="4">
    <source>
        <dbReference type="ARBA" id="ARBA00022963"/>
    </source>
</evidence>
<dbReference type="PANTHER" id="PTHR43142:SF8">
    <property type="entry name" value="CARBOXYLIC ESTER HYDROLASE"/>
    <property type="match status" value="1"/>
</dbReference>
<dbReference type="Gene3D" id="3.40.50.1820">
    <property type="entry name" value="alpha/beta hydrolase"/>
    <property type="match status" value="1"/>
</dbReference>
<dbReference type="EC" id="3.1.1.-" evidence="5"/>
<dbReference type="GeneID" id="2893265"/>
<dbReference type="InParanoid" id="Q6CR74"/>
<name>Q6CR74_KLULA</name>
<dbReference type="HOGENOM" id="CLU_006586_17_1_1"/>
<dbReference type="InterPro" id="IPR029058">
    <property type="entry name" value="AB_hydrolase_fold"/>
</dbReference>
<dbReference type="ESTHER" id="klula-q6cr74">
    <property type="family name" value="Fungal_carboxylesterase_lipase"/>
</dbReference>
<keyword evidence="8" id="KW-1185">Reference proteome</keyword>
<gene>
    <name evidence="7" type="ORF">KLLA0_D11308g</name>
</gene>
<evidence type="ECO:0000259" key="6">
    <source>
        <dbReference type="Pfam" id="PF00135"/>
    </source>
</evidence>
<dbReference type="Pfam" id="PF00135">
    <property type="entry name" value="COesterase"/>
    <property type="match status" value="1"/>
</dbReference>
<keyword evidence="3 5" id="KW-0378">Hydrolase</keyword>
<evidence type="ECO:0000313" key="7">
    <source>
        <dbReference type="EMBL" id="CAH00661.1"/>
    </source>
</evidence>
<dbReference type="PaxDb" id="284590-Q6CR74"/>